<proteinExistence type="predicted"/>
<dbReference type="EMBL" id="UYJE01000609">
    <property type="protein sequence ID" value="VDH94594.1"/>
    <property type="molecule type" value="Genomic_DNA"/>
</dbReference>
<gene>
    <name evidence="1" type="ORF">MGAL_10B010671</name>
</gene>
<name>A0A8B6BT52_MYTGA</name>
<reference evidence="1" key="1">
    <citation type="submission" date="2018-11" db="EMBL/GenBank/DDBJ databases">
        <authorList>
            <person name="Alioto T."/>
            <person name="Alioto T."/>
        </authorList>
    </citation>
    <scope>NUCLEOTIDE SEQUENCE</scope>
</reference>
<evidence type="ECO:0000313" key="2">
    <source>
        <dbReference type="Proteomes" id="UP000596742"/>
    </source>
</evidence>
<organism evidence="1 2">
    <name type="scientific">Mytilus galloprovincialis</name>
    <name type="common">Mediterranean mussel</name>
    <dbReference type="NCBI Taxonomy" id="29158"/>
    <lineage>
        <taxon>Eukaryota</taxon>
        <taxon>Metazoa</taxon>
        <taxon>Spiralia</taxon>
        <taxon>Lophotrochozoa</taxon>
        <taxon>Mollusca</taxon>
        <taxon>Bivalvia</taxon>
        <taxon>Autobranchia</taxon>
        <taxon>Pteriomorphia</taxon>
        <taxon>Mytilida</taxon>
        <taxon>Mytiloidea</taxon>
        <taxon>Mytilidae</taxon>
        <taxon>Mytilinae</taxon>
        <taxon>Mytilus</taxon>
    </lineage>
</organism>
<comment type="caution">
    <text evidence="1">The sequence shown here is derived from an EMBL/GenBank/DDBJ whole genome shotgun (WGS) entry which is preliminary data.</text>
</comment>
<protein>
    <submittedName>
        <fullName evidence="1">Uncharacterized protein</fullName>
    </submittedName>
</protein>
<dbReference type="AlphaFoldDB" id="A0A8B6BT52"/>
<sequence length="66" mass="7169">MASEQNNVTRLSRKVGFTSCGGEIASENRIKFTSLKSSHGINVTSSYDEGQFSPNKAGLYLLLSLK</sequence>
<evidence type="ECO:0000313" key="1">
    <source>
        <dbReference type="EMBL" id="VDH94594.1"/>
    </source>
</evidence>
<dbReference type="OrthoDB" id="6174511at2759"/>
<dbReference type="Proteomes" id="UP000596742">
    <property type="component" value="Unassembled WGS sequence"/>
</dbReference>
<keyword evidence="2" id="KW-1185">Reference proteome</keyword>
<accession>A0A8B6BT52</accession>